<dbReference type="SMART" id="SM00387">
    <property type="entry name" value="HATPase_c"/>
    <property type="match status" value="1"/>
</dbReference>
<organism evidence="7 8">
    <name type="scientific">Pigmentiphaga aceris</name>
    <dbReference type="NCBI Taxonomy" id="1940612"/>
    <lineage>
        <taxon>Bacteria</taxon>
        <taxon>Pseudomonadati</taxon>
        <taxon>Pseudomonadota</taxon>
        <taxon>Betaproteobacteria</taxon>
        <taxon>Burkholderiales</taxon>
        <taxon>Alcaligenaceae</taxon>
        <taxon>Pigmentiphaga</taxon>
    </lineage>
</organism>
<dbReference type="Proteomes" id="UP000325161">
    <property type="component" value="Chromosome"/>
</dbReference>
<proteinExistence type="predicted"/>
<dbReference type="InterPro" id="IPR013656">
    <property type="entry name" value="PAS_4"/>
</dbReference>
<feature type="domain" description="Histidine kinase" evidence="5">
    <location>
        <begin position="190"/>
        <end position="415"/>
    </location>
</feature>
<dbReference type="Gene3D" id="3.30.450.20">
    <property type="entry name" value="PAS domain"/>
    <property type="match status" value="1"/>
</dbReference>
<dbReference type="PRINTS" id="PR00344">
    <property type="entry name" value="BCTRLSENSOR"/>
</dbReference>
<evidence type="ECO:0000259" key="6">
    <source>
        <dbReference type="PROSITE" id="PS50110"/>
    </source>
</evidence>
<dbReference type="Gene3D" id="3.30.565.10">
    <property type="entry name" value="Histidine kinase-like ATPase, C-terminal domain"/>
    <property type="match status" value="1"/>
</dbReference>
<dbReference type="AlphaFoldDB" id="A0A5C0B339"/>
<dbReference type="CDD" id="cd00082">
    <property type="entry name" value="HisKA"/>
    <property type="match status" value="1"/>
</dbReference>
<dbReference type="InterPro" id="IPR036097">
    <property type="entry name" value="HisK_dim/P_sf"/>
</dbReference>
<dbReference type="PROSITE" id="PS50109">
    <property type="entry name" value="HIS_KIN"/>
    <property type="match status" value="1"/>
</dbReference>
<feature type="domain" description="Response regulatory" evidence="6">
    <location>
        <begin position="437"/>
        <end position="552"/>
    </location>
</feature>
<dbReference type="SMART" id="SM00448">
    <property type="entry name" value="REC"/>
    <property type="match status" value="1"/>
</dbReference>
<keyword evidence="8" id="KW-1185">Reference proteome</keyword>
<gene>
    <name evidence="7" type="ORF">FXN63_22660</name>
</gene>
<evidence type="ECO:0000259" key="5">
    <source>
        <dbReference type="PROSITE" id="PS50109"/>
    </source>
</evidence>
<dbReference type="InterPro" id="IPR003661">
    <property type="entry name" value="HisK_dim/P_dom"/>
</dbReference>
<dbReference type="EMBL" id="CP043046">
    <property type="protein sequence ID" value="QEI08324.1"/>
    <property type="molecule type" value="Genomic_DNA"/>
</dbReference>
<dbReference type="Pfam" id="PF00512">
    <property type="entry name" value="HisKA"/>
    <property type="match status" value="1"/>
</dbReference>
<dbReference type="GO" id="GO:0000155">
    <property type="term" value="F:phosphorelay sensor kinase activity"/>
    <property type="evidence" value="ECO:0007669"/>
    <property type="project" value="InterPro"/>
</dbReference>
<evidence type="ECO:0000313" key="8">
    <source>
        <dbReference type="Proteomes" id="UP000325161"/>
    </source>
</evidence>
<dbReference type="InterPro" id="IPR011006">
    <property type="entry name" value="CheY-like_superfamily"/>
</dbReference>
<dbReference type="InterPro" id="IPR005467">
    <property type="entry name" value="His_kinase_dom"/>
</dbReference>
<comment type="catalytic activity">
    <reaction evidence="1">
        <text>ATP + protein L-histidine = ADP + protein N-phospho-L-histidine.</text>
        <dbReference type="EC" id="2.7.13.3"/>
    </reaction>
</comment>
<dbReference type="SUPFAM" id="SSF55874">
    <property type="entry name" value="ATPase domain of HSP90 chaperone/DNA topoisomerase II/histidine kinase"/>
    <property type="match status" value="1"/>
</dbReference>
<protein>
    <recommendedName>
        <fullName evidence="2">histidine kinase</fullName>
        <ecNumber evidence="2">2.7.13.3</ecNumber>
    </recommendedName>
</protein>
<dbReference type="PANTHER" id="PTHR43065:SF42">
    <property type="entry name" value="TWO-COMPONENT SENSOR PPRA"/>
    <property type="match status" value="1"/>
</dbReference>
<dbReference type="InterPro" id="IPR004358">
    <property type="entry name" value="Sig_transdc_His_kin-like_C"/>
</dbReference>
<dbReference type="InterPro" id="IPR035965">
    <property type="entry name" value="PAS-like_dom_sf"/>
</dbReference>
<dbReference type="EC" id="2.7.13.3" evidence="2"/>
<evidence type="ECO:0000256" key="2">
    <source>
        <dbReference type="ARBA" id="ARBA00012438"/>
    </source>
</evidence>
<dbReference type="SUPFAM" id="SSF47384">
    <property type="entry name" value="Homodimeric domain of signal transducing histidine kinase"/>
    <property type="match status" value="1"/>
</dbReference>
<dbReference type="Gene3D" id="3.40.50.2300">
    <property type="match status" value="1"/>
</dbReference>
<dbReference type="InterPro" id="IPR001789">
    <property type="entry name" value="Sig_transdc_resp-reg_receiver"/>
</dbReference>
<dbReference type="PANTHER" id="PTHR43065">
    <property type="entry name" value="SENSOR HISTIDINE KINASE"/>
    <property type="match status" value="1"/>
</dbReference>
<dbReference type="PROSITE" id="PS50110">
    <property type="entry name" value="RESPONSE_REGULATORY"/>
    <property type="match status" value="1"/>
</dbReference>
<keyword evidence="3 4" id="KW-0597">Phosphoprotein</keyword>
<dbReference type="RefSeq" id="WP_148817790.1">
    <property type="nucleotide sequence ID" value="NZ_CP043046.1"/>
</dbReference>
<dbReference type="SUPFAM" id="SSF55785">
    <property type="entry name" value="PYP-like sensor domain (PAS domain)"/>
    <property type="match status" value="1"/>
</dbReference>
<evidence type="ECO:0000256" key="1">
    <source>
        <dbReference type="ARBA" id="ARBA00000085"/>
    </source>
</evidence>
<dbReference type="KEGG" id="pacr:FXN63_22660"/>
<dbReference type="Pfam" id="PF02518">
    <property type="entry name" value="HATPase_c"/>
    <property type="match status" value="1"/>
</dbReference>
<evidence type="ECO:0000313" key="7">
    <source>
        <dbReference type="EMBL" id="QEI08324.1"/>
    </source>
</evidence>
<accession>A0A5C0B339</accession>
<dbReference type="Gene3D" id="1.10.287.130">
    <property type="match status" value="1"/>
</dbReference>
<reference evidence="7 8" key="1">
    <citation type="submission" date="2019-08" db="EMBL/GenBank/DDBJ databases">
        <title>Amphibian skin-associated Pigmentiphaga: genome sequence and occurrence across geography and hosts.</title>
        <authorList>
            <person name="Bletz M.C."/>
            <person name="Bunk B."/>
            <person name="Sproeer C."/>
            <person name="Biwer P."/>
            <person name="Reiter S."/>
            <person name="Rabemananjara F.C.E."/>
            <person name="Schulz S."/>
            <person name="Overmann J."/>
            <person name="Vences M."/>
        </authorList>
    </citation>
    <scope>NUCLEOTIDE SEQUENCE [LARGE SCALE GENOMIC DNA]</scope>
    <source>
        <strain evidence="7 8">Mada1488</strain>
    </source>
</reference>
<sequence length="554" mass="60824">MTCPLTAKVKGELASRGSLVVAAYDIAVPVGTDDDRYRALLRALDDGFCVIEVILDDAQRGIDYRFVEVNAAFEQQTGLTNAIGKCMRDLAPDHETHWYETYGRVAVTGQTLRFEHRADALGRWYEVIAFRVGDPAARTVGVLFRDVRHRKAHEEEMQARVQARTAELEQAHAQLRHAQKMEVVGQLTGGIAHDFNNLLQGITGSLELIRRYIRQGRIDNLERLIEGAMGSAERAASLTHRLLAFSRRQPLDPRTIDANPLIASMEELLRRSLGSRINLEVHGAENLWLTLCDANQLESAILNLCINARDAMPEEGNLYISSSNVVLDAGEARRLGDIGPGQYVRIAVSDTGMGMSPDTVSKAFEPFFTTKPLGQGTGLGLSMIYGFARQSGGQVQIDSALGRGTTINLYLPRYIGEPSRCNRAVDTIEPTPASNELVLVVEDDDVIRSLIVETLSDQGYRICEAADGPAGLAVLQSRRDIDLLVTDIGLPGLNGRQVADAARLLRPGLRVMFMTGYAQSALSDSELLEPGVELITKPFAIDTFVRRIRGMLDA</sequence>
<dbReference type="OrthoDB" id="9146564at2"/>
<dbReference type="Pfam" id="PF00072">
    <property type="entry name" value="Response_reg"/>
    <property type="match status" value="1"/>
</dbReference>
<dbReference type="SUPFAM" id="SSF52172">
    <property type="entry name" value="CheY-like"/>
    <property type="match status" value="1"/>
</dbReference>
<evidence type="ECO:0000256" key="3">
    <source>
        <dbReference type="ARBA" id="ARBA00022553"/>
    </source>
</evidence>
<dbReference type="InterPro" id="IPR003594">
    <property type="entry name" value="HATPase_dom"/>
</dbReference>
<name>A0A5C0B339_9BURK</name>
<evidence type="ECO:0000256" key="4">
    <source>
        <dbReference type="PROSITE-ProRule" id="PRU00169"/>
    </source>
</evidence>
<feature type="modified residue" description="4-aspartylphosphate" evidence="4">
    <location>
        <position position="487"/>
    </location>
</feature>
<dbReference type="SMART" id="SM00388">
    <property type="entry name" value="HisKA"/>
    <property type="match status" value="1"/>
</dbReference>
<dbReference type="Pfam" id="PF08448">
    <property type="entry name" value="PAS_4"/>
    <property type="match status" value="1"/>
</dbReference>
<dbReference type="InterPro" id="IPR036890">
    <property type="entry name" value="HATPase_C_sf"/>
</dbReference>